<accession>A0ABY7BSE9</accession>
<protein>
    <submittedName>
        <fullName evidence="1">Uncharacterized protein</fullName>
    </submittedName>
</protein>
<keyword evidence="2" id="KW-1185">Reference proteome</keyword>
<dbReference type="EMBL" id="CP114006">
    <property type="protein sequence ID" value="WAN63318.1"/>
    <property type="molecule type" value="Genomic_DNA"/>
</dbReference>
<dbReference type="Proteomes" id="UP001164727">
    <property type="component" value="Chromosome"/>
</dbReference>
<proteinExistence type="predicted"/>
<evidence type="ECO:0000313" key="1">
    <source>
        <dbReference type="EMBL" id="WAN63318.1"/>
    </source>
</evidence>
<name>A0ABY7BSE9_9MOLU</name>
<gene>
    <name evidence="1" type="ORF">RS022_03950</name>
</gene>
<sequence length="108" mass="12757">MHRNMPVRFGRGFYQKNNIFINFELIKIKKYDIFYSHEKDLEEKQNDKNPSSLLKKITETKAFKGASDSLYKLGEKIGEKTINKFVNSLNNKKTTKQIINPKIFKKII</sequence>
<reference evidence="1 2" key="1">
    <citation type="journal article" date="2023" name="Microbiol. Resour. Announc.">
        <title>Complete Genome of 'Candidatus Phytoplasma rubi' RS, a Phytopathogenic Bacterium Associated with Rubus Stunt Disease.</title>
        <authorList>
            <person name="Duckeck D."/>
            <person name="Zubert C."/>
            <person name="Bohm J.W."/>
            <person name="Carminati G."/>
            <person name="Schneider B."/>
            <person name="Kube M."/>
        </authorList>
    </citation>
    <scope>NUCLEOTIDE SEQUENCE [LARGE SCALE GENOMIC DNA]</scope>
    <source>
        <strain evidence="1 2">RS</strain>
    </source>
</reference>
<evidence type="ECO:0000313" key="2">
    <source>
        <dbReference type="Proteomes" id="UP001164727"/>
    </source>
</evidence>
<organism evidence="1 2">
    <name type="scientific">Candidatus Phytoplasma rubi</name>
    <dbReference type="NCBI Taxonomy" id="399025"/>
    <lineage>
        <taxon>Bacteria</taxon>
        <taxon>Bacillati</taxon>
        <taxon>Mycoplasmatota</taxon>
        <taxon>Mollicutes</taxon>
        <taxon>Acholeplasmatales</taxon>
        <taxon>Acholeplasmataceae</taxon>
        <taxon>Candidatus Phytoplasma</taxon>
        <taxon>16SrV (Elm yellows group)</taxon>
    </lineage>
</organism>